<dbReference type="SUPFAM" id="SSF53067">
    <property type="entry name" value="Actin-like ATPase domain"/>
    <property type="match status" value="2"/>
</dbReference>
<keyword evidence="12" id="KW-1185">Reference proteome</keyword>
<keyword evidence="6 8" id="KW-0067">ATP-binding</keyword>
<dbReference type="PROSITE" id="PS00378">
    <property type="entry name" value="HEXOKINASE_1"/>
    <property type="match status" value="1"/>
</dbReference>
<dbReference type="InterPro" id="IPR019807">
    <property type="entry name" value="Hexokinase_BS"/>
</dbReference>
<dbReference type="InterPro" id="IPR001312">
    <property type="entry name" value="Hexokinase"/>
</dbReference>
<dbReference type="Proteomes" id="UP001430848">
    <property type="component" value="Unassembled WGS sequence"/>
</dbReference>
<dbReference type="InterPro" id="IPR022673">
    <property type="entry name" value="Hexokinase_C"/>
</dbReference>
<evidence type="ECO:0000256" key="7">
    <source>
        <dbReference type="ARBA" id="ARBA00023152"/>
    </source>
</evidence>
<evidence type="ECO:0000313" key="11">
    <source>
        <dbReference type="EMBL" id="KAK7725242.1"/>
    </source>
</evidence>
<evidence type="ECO:0000256" key="6">
    <source>
        <dbReference type="ARBA" id="ARBA00022840"/>
    </source>
</evidence>
<dbReference type="PANTHER" id="PTHR19443:SF30">
    <property type="entry name" value="GLUCOKINASE-1-RELATED"/>
    <property type="match status" value="1"/>
</dbReference>
<dbReference type="EC" id="2.7.1.-" evidence="8"/>
<dbReference type="EMBL" id="JAKNSF020000051">
    <property type="protein sequence ID" value="KAK7725242.1"/>
    <property type="molecule type" value="Genomic_DNA"/>
</dbReference>
<evidence type="ECO:0000259" key="9">
    <source>
        <dbReference type="Pfam" id="PF00349"/>
    </source>
</evidence>
<dbReference type="PANTHER" id="PTHR19443">
    <property type="entry name" value="HEXOKINASE"/>
    <property type="match status" value="1"/>
</dbReference>
<comment type="caution">
    <text evidence="11">The sequence shown here is derived from an EMBL/GenBank/DDBJ whole genome shotgun (WGS) entry which is preliminary data.</text>
</comment>
<proteinExistence type="inferred from homology"/>
<evidence type="ECO:0000256" key="8">
    <source>
        <dbReference type="RuleBase" id="RU362007"/>
    </source>
</evidence>
<feature type="domain" description="Hexokinase C-terminal" evidence="10">
    <location>
        <begin position="225"/>
        <end position="462"/>
    </location>
</feature>
<dbReference type="InterPro" id="IPR043129">
    <property type="entry name" value="ATPase_NBD"/>
</dbReference>
<keyword evidence="7 8" id="KW-0324">Glycolysis</keyword>
<feature type="domain" description="Hexokinase N-terminal" evidence="9">
    <location>
        <begin position="13"/>
        <end position="214"/>
    </location>
</feature>
<comment type="similarity">
    <text evidence="2 8">Belongs to the hexokinase family.</text>
</comment>
<dbReference type="Gene3D" id="3.30.420.40">
    <property type="match status" value="1"/>
</dbReference>
<dbReference type="PRINTS" id="PR00475">
    <property type="entry name" value="HEXOKINASE"/>
</dbReference>
<sequence>MGVTKTTLLERARHIADKFDVNDEDVRRCATEFIRELRLGLQQETPSMCQIPTYVTQISSGSENGLSLGVDLGGTNLRVCSVHLHGDATTTVLQSQLPVPAEVMVAETAQELFLFIAKRIEDFLKTYHQPALELAEKDSAHPFFSLGFTFSFPAYQTAVNSGILLRWTKGFDIPGAVNQDVCVLLQTEIDRLRLPVKVTALVNDAMGTIMSRAYSLPISNERPAVGAIFGTGTNGVYMEQLQAVSKHLDGEFDSSSGRMFMSTEWGSFDNKLSVLPVTPYDTKLDRNSVNPGNQMFEKRISGMFLGELLRLAVLELYGDGWSVNSSVLSVAQADTTYTLLPLRKKIGEAFEIPEGRITVEDAQAVKAIAFAIGRRAAWLAGMAIGSVILQGKLLEGEGSGVQVDKKVDVAVDGSVVEHYPGFETYMREALQAMDGIGKEGEARIVIGHTKDGSSVGAAIIALLAAQQVAPNTRHL</sequence>
<dbReference type="Gene3D" id="3.40.367.20">
    <property type="match status" value="1"/>
</dbReference>
<evidence type="ECO:0000256" key="5">
    <source>
        <dbReference type="ARBA" id="ARBA00022777"/>
    </source>
</evidence>
<evidence type="ECO:0000256" key="1">
    <source>
        <dbReference type="ARBA" id="ARBA00004888"/>
    </source>
</evidence>
<evidence type="ECO:0000256" key="2">
    <source>
        <dbReference type="ARBA" id="ARBA00009225"/>
    </source>
</evidence>
<evidence type="ECO:0000256" key="4">
    <source>
        <dbReference type="ARBA" id="ARBA00022741"/>
    </source>
</evidence>
<evidence type="ECO:0000259" key="10">
    <source>
        <dbReference type="Pfam" id="PF03727"/>
    </source>
</evidence>
<gene>
    <name evidence="11" type="primary">GLK1_2</name>
    <name evidence="11" type="ORF">SLS63_008239</name>
</gene>
<dbReference type="Pfam" id="PF03727">
    <property type="entry name" value="Hexokinase_2"/>
    <property type="match status" value="1"/>
</dbReference>
<dbReference type="InterPro" id="IPR022672">
    <property type="entry name" value="Hexokinase_N"/>
</dbReference>
<keyword evidence="4 8" id="KW-0547">Nucleotide-binding</keyword>
<accession>A0ABR1P3I1</accession>
<evidence type="ECO:0000256" key="3">
    <source>
        <dbReference type="ARBA" id="ARBA00022679"/>
    </source>
</evidence>
<keyword evidence="5 8" id="KW-0418">Kinase</keyword>
<dbReference type="PROSITE" id="PS51748">
    <property type="entry name" value="HEXOKINASE_2"/>
    <property type="match status" value="1"/>
</dbReference>
<keyword evidence="3 8" id="KW-0808">Transferase</keyword>
<protein>
    <recommendedName>
        <fullName evidence="8">Phosphotransferase</fullName>
        <ecNumber evidence="8">2.7.1.-</ecNumber>
    </recommendedName>
</protein>
<organism evidence="11 12">
    <name type="scientific">Diaporthe eres</name>
    <name type="common">Phomopsis oblonga</name>
    <dbReference type="NCBI Taxonomy" id="83184"/>
    <lineage>
        <taxon>Eukaryota</taxon>
        <taxon>Fungi</taxon>
        <taxon>Dikarya</taxon>
        <taxon>Ascomycota</taxon>
        <taxon>Pezizomycotina</taxon>
        <taxon>Sordariomycetes</taxon>
        <taxon>Sordariomycetidae</taxon>
        <taxon>Diaporthales</taxon>
        <taxon>Diaporthaceae</taxon>
        <taxon>Diaporthe</taxon>
        <taxon>Diaporthe eres species complex</taxon>
    </lineage>
</organism>
<name>A0ABR1P3I1_DIAER</name>
<evidence type="ECO:0000313" key="12">
    <source>
        <dbReference type="Proteomes" id="UP001430848"/>
    </source>
</evidence>
<reference evidence="11 12" key="1">
    <citation type="submission" date="2024-02" db="EMBL/GenBank/DDBJ databases">
        <title>De novo assembly and annotation of 12 fungi associated with fruit tree decline syndrome in Ontario, Canada.</title>
        <authorList>
            <person name="Sulman M."/>
            <person name="Ellouze W."/>
            <person name="Ilyukhin E."/>
        </authorList>
    </citation>
    <scope>NUCLEOTIDE SEQUENCE [LARGE SCALE GENOMIC DNA]</scope>
    <source>
        <strain evidence="11 12">M169</strain>
    </source>
</reference>
<comment type="pathway">
    <text evidence="1">Carbohydrate degradation; glycolysis; D-glyceraldehyde 3-phosphate and glycerone phosphate from D-glucose: step 1/4.</text>
</comment>
<dbReference type="Pfam" id="PF00349">
    <property type="entry name" value="Hexokinase_1"/>
    <property type="match status" value="1"/>
</dbReference>